<feature type="compositionally biased region" description="Polar residues" evidence="1">
    <location>
        <begin position="446"/>
        <end position="461"/>
    </location>
</feature>
<comment type="caution">
    <text evidence="5">The sequence shown here is derived from an EMBL/GenBank/DDBJ whole genome shotgun (WGS) entry which is preliminary data.</text>
</comment>
<keyword evidence="6" id="KW-1185">Reference proteome</keyword>
<dbReference type="PANTHER" id="PTHR47331">
    <property type="entry name" value="PHD-TYPE DOMAIN-CONTAINING PROTEIN"/>
    <property type="match status" value="1"/>
</dbReference>
<organism evidence="5 6">
    <name type="scientific">Ditylenchus destructor</name>
    <dbReference type="NCBI Taxonomy" id="166010"/>
    <lineage>
        <taxon>Eukaryota</taxon>
        <taxon>Metazoa</taxon>
        <taxon>Ecdysozoa</taxon>
        <taxon>Nematoda</taxon>
        <taxon>Chromadorea</taxon>
        <taxon>Rhabditida</taxon>
        <taxon>Tylenchina</taxon>
        <taxon>Tylenchomorpha</taxon>
        <taxon>Sphaerularioidea</taxon>
        <taxon>Anguinidae</taxon>
        <taxon>Anguininae</taxon>
        <taxon>Ditylenchus</taxon>
    </lineage>
</organism>
<dbReference type="Gene3D" id="2.60.98.50">
    <property type="match status" value="1"/>
</dbReference>
<evidence type="ECO:0000256" key="2">
    <source>
        <dbReference type="SAM" id="Phobius"/>
    </source>
</evidence>
<sequence>MSDPIRAQIEPTKNQLVGYLDTIAASPHTLAYAQIMTIEEKKDYLLQLSMEVLQDKNRIETSLTHLGNLDTRWLQYIYSLGEPEKTAEYTHYNQSMTDPQGYLEAILRGRRTVDDLKTLEKYIQNHMDHLNSTNLPDPNANISSTTPPVINNPFVAPPDVPIKPFDGDITKWGEFWESFSSSVDRQPWDDHHKISILLGKLTGKAAAIVEGYYPTAINYPIVISLLKNWFGDDSLILDKLQTELANLPSGRGNNLETVSINIERICRQLKARNVDVDHPQIKRIIESKLPQWYLKKIYAIAENDPDWNATKLRAHLEKEVRQRINKPNNPEPQFSSNSAMATNAFKGPEKYIRKDPCMLCKGPHWNNQCTEYETIEKRKRRLTELKTCWKCLKSEPHDFIKCDVRKECPTCGGNHYKFLCDNSGKKIFPTGSGKNFGHRRTDASSHSKPSGASTQTSTQIKGGNTACIADAEENNSLSLATNEARTQPPGKKQVLLLSKEAVIVNPADPHTTLSVLIAFDPWSNLSYLCEDEANAIFPNTQKIEKLNIVDSQEPNLLDFSGCNIKVATSYKAPKVLIGADYCYDLIDFASARKIPSGFTIMNSVVGPLLDSPIQNDDEEATKQFSENIKFKNELEQTTLSQQIKRNTFASMKLREFLSNDPDTNNSIPEADRQPFEPTKNRLRQIRSSSAIFRYVPTKDNPADISTRGAHIKNLDQNLLWKYGAPFLMKPENEWPLFECPADHFDDEDEDIPITMTTTAIALPSTTPPLIDSTRFSSWPKLIRVTIYVLRFLTLQIFQKTSNKSKFIEKILIKQAQNQFQMNHPDQLKKDICNLQLWVDDDSLLRRGSRLSEAEFPSLSERNDKHASARGEMNRTPKIGEIVLIHEEHAHRNTWRIGKIISIIESRDDEKRAATVLTGNGHSLNRPINLLYPLEILSDEASHLAAQQTNTATDNLDIVPIENNLAAQNGQPIVTPSVPTDGGIPSRTRRQRQAAATSLQSLLSIISVAMIFILSIIAVIGHSVEGSGHEVIHTRCLPNDHVKLVHSQTCVSNGMAIYKKSDNYMCWDMLSCPGGHIQISPTSSSSCGKKCTCSAWATGCSFYMGPSKNMSNIEISEISKLLKEVRPDICSIEKSEKCQNTSTANHFKQIELFDGTKHIVKDLQLIHQEELNNEFLCFGNGPITGSPRYCQRHECSEQGTKFCYYGFNELTLFSTEHGNVPIKAWGDVLIWTYAYPSHVHQASSCDLCKVTCKKGGVKIELPEKIGTIEVCAESYCYQTSLPKVRHEVHFPAEVNIVDHEVTVKIFANGILIKDIKTQCEAEPFCEMIECYMCWPRIINLECAPKALRILVMLIFYLASIGLYIFFHTFKKVFICIICPIIWICRVMRILWRGTKILIRYLLRKLANINSNRNNQGNESDIELCDNKMKSSKSKNSRLNFSARLHQSSIKLAIIAILLSLFSDTHCCSELTAITSTMEECRVTPDNTQCTYNQASLLNLVPKGQKTCLLLRNQDGRPVGNLGFTIKEISLHCLSKTILFTRAYEMHVQFSKRCGLAGSCIDEKCANTKYNDSIDELDSEANSSPGFSKCVDSCGGLFCGCGMPIKGCLFYRYYAKPIAKDIFEIFECPSWETRVSLELSVQIGNESQSHIFNLAPDRKFGFQKIKISLVSTSIPILPVLNQKFLTNGKQTMLLPTDYSLPKFHCRNREEAISFNCSMTPRICECWQSDPRINCDCERENVLSEMEQTDRFLPFLTQSTYFTTENNEVQAQIKNNVAVQLHVQLEDLKIALKIDNTHCEIKDYSIVGCYNCLTGARFTYRCITTFGSALAEIRCGNVITTTLCDQRAQIEHLHMHFHSPKVNENCSVICPGGENRFYLEGHLNFVELEPVFGTGLANDHRRLHESTGIDPAFILNWIYGNMTRIIAIIAAIAAAVLSLYCVGQFMIFRAFRL</sequence>
<accession>A0AAD4QY71</accession>
<feature type="transmembrane region" description="Helical" evidence="2">
    <location>
        <begin position="1922"/>
        <end position="1945"/>
    </location>
</feature>
<dbReference type="Pfam" id="PF07245">
    <property type="entry name" value="Phlebovirus_G2"/>
    <property type="match status" value="1"/>
</dbReference>
<dbReference type="Proteomes" id="UP001201812">
    <property type="component" value="Unassembled WGS sequence"/>
</dbReference>
<dbReference type="InterPro" id="IPR009878">
    <property type="entry name" value="Phlebovirus_G2_fusion"/>
</dbReference>
<dbReference type="Pfam" id="PF18701">
    <property type="entry name" value="DUF5641"/>
    <property type="match status" value="1"/>
</dbReference>
<evidence type="ECO:0000259" key="3">
    <source>
        <dbReference type="Pfam" id="PF07245"/>
    </source>
</evidence>
<feature type="domain" description="DUF5641" evidence="4">
    <location>
        <begin position="873"/>
        <end position="932"/>
    </location>
</feature>
<evidence type="ECO:0000313" key="6">
    <source>
        <dbReference type="Proteomes" id="UP001201812"/>
    </source>
</evidence>
<dbReference type="PANTHER" id="PTHR47331:SF5">
    <property type="entry name" value="RIBONUCLEASE H"/>
    <property type="match status" value="1"/>
</dbReference>
<evidence type="ECO:0000259" key="4">
    <source>
        <dbReference type="Pfam" id="PF18701"/>
    </source>
</evidence>
<proteinExistence type="predicted"/>
<feature type="transmembrane region" description="Helical" evidence="2">
    <location>
        <begin position="1345"/>
        <end position="1365"/>
    </location>
</feature>
<keyword evidence="2" id="KW-0812">Transmembrane</keyword>
<evidence type="ECO:0000256" key="1">
    <source>
        <dbReference type="SAM" id="MobiDB-lite"/>
    </source>
</evidence>
<dbReference type="InterPro" id="IPR005312">
    <property type="entry name" value="DUF1759"/>
</dbReference>
<dbReference type="Gene3D" id="2.60.40.3770">
    <property type="match status" value="1"/>
</dbReference>
<feature type="region of interest" description="Disordered" evidence="1">
    <location>
        <begin position="431"/>
        <end position="461"/>
    </location>
</feature>
<dbReference type="Pfam" id="PF03564">
    <property type="entry name" value="DUF1759"/>
    <property type="match status" value="1"/>
</dbReference>
<evidence type="ECO:0000313" key="5">
    <source>
        <dbReference type="EMBL" id="KAI1697625.1"/>
    </source>
</evidence>
<feature type="domain" description="Phlebovirus glycoprotein G2 fusion" evidence="3">
    <location>
        <begin position="1466"/>
        <end position="1780"/>
    </location>
</feature>
<dbReference type="EMBL" id="JAKKPZ010000259">
    <property type="protein sequence ID" value="KAI1697625.1"/>
    <property type="molecule type" value="Genomic_DNA"/>
</dbReference>
<protein>
    <submittedName>
        <fullName evidence="5">Phlebovirus glycoprotein g2 domain-containing protein</fullName>
    </submittedName>
</protein>
<feature type="transmembrane region" description="Helical" evidence="2">
    <location>
        <begin position="1371"/>
        <end position="1390"/>
    </location>
</feature>
<keyword evidence="2" id="KW-0472">Membrane</keyword>
<gene>
    <name evidence="5" type="ORF">DdX_18401</name>
</gene>
<dbReference type="InterPro" id="IPR040676">
    <property type="entry name" value="DUF5641"/>
</dbReference>
<name>A0AAD4QY71_9BILA</name>
<reference evidence="5" key="1">
    <citation type="submission" date="2022-01" db="EMBL/GenBank/DDBJ databases">
        <title>Genome Sequence Resource for Two Populations of Ditylenchus destructor, the Migratory Endoparasitic Phytonematode.</title>
        <authorList>
            <person name="Zhang H."/>
            <person name="Lin R."/>
            <person name="Xie B."/>
        </authorList>
    </citation>
    <scope>NUCLEOTIDE SEQUENCE</scope>
    <source>
        <strain evidence="5">BazhouSP</strain>
    </source>
</reference>
<keyword evidence="2" id="KW-1133">Transmembrane helix</keyword>